<comment type="subcellular location">
    <subcellularLocation>
        <location evidence="1">Cell membrane</location>
        <topology evidence="1">Multi-pass membrane protein</topology>
    </subcellularLocation>
</comment>
<evidence type="ECO:0000313" key="10">
    <source>
        <dbReference type="EMBL" id="EHQ07626.1"/>
    </source>
</evidence>
<sequence>MIWNSFSLALISIGRNLLRSTLTMLGVIIGVAAVVTMVNLGRGATESVKAQISSMGSNLLFVRPGQMRGPGARVNADPFELSDARAIVHEVPSVLAAAPTTAKGMVVVYGSRNWTTSVTGTTNDYFKIRDMSVTGGRIFSEAEQDGGKLSCVIGETVRRELFGSADPIGERIRLGTLACDVVGLLAPKGQTTMGSDADDTVIIPIRAFFRRIAGSSDVSSIQVQAKVGVPTSRVKSDLEAMLRDRRRIRPGQDDNFSVMDMQEIVQVMTGTTQVLTSLLGAVAAVSLLVGGIGIMNIMLVSVTERTREIGIRQAIGAFESDVLLQFLVEAAVLSSLGGLIGLVLALIACIGISALIDLPFLFDPLLALGAFLFSAAVGIIFGYLPARKAAKLDPIEALRRE</sequence>
<keyword evidence="11" id="KW-1185">Reference proteome</keyword>
<feature type="transmembrane region" description="Helical" evidence="7">
    <location>
        <begin position="21"/>
        <end position="41"/>
    </location>
</feature>
<protein>
    <recommendedName>
        <fullName evidence="12">Multidrug ABC transporter substrate-binding protein</fullName>
    </recommendedName>
</protein>
<dbReference type="AlphaFoldDB" id="H2CE71"/>
<dbReference type="STRING" id="183.GCA_002009735_01680"/>
<feature type="transmembrane region" description="Helical" evidence="7">
    <location>
        <begin position="323"/>
        <end position="356"/>
    </location>
</feature>
<feature type="transmembrane region" description="Helical" evidence="7">
    <location>
        <begin position="278"/>
        <end position="302"/>
    </location>
</feature>
<dbReference type="EMBL" id="JH597773">
    <property type="protein sequence ID" value="EHQ07626.1"/>
    <property type="molecule type" value="Genomic_DNA"/>
</dbReference>
<dbReference type="GO" id="GO:0005886">
    <property type="term" value="C:plasma membrane"/>
    <property type="evidence" value="ECO:0007669"/>
    <property type="project" value="UniProtKB-SubCell"/>
</dbReference>
<feature type="domain" description="MacB-like periplasmic core" evidence="9">
    <location>
        <begin position="20"/>
        <end position="240"/>
    </location>
</feature>
<dbReference type="Proteomes" id="UP000005737">
    <property type="component" value="Unassembled WGS sequence"/>
</dbReference>
<name>H2CE71_9LEPT</name>
<reference evidence="10 11" key="1">
    <citation type="submission" date="2011-10" db="EMBL/GenBank/DDBJ databases">
        <title>The Improved High-Quality Draft genome of Leptonema illini DSM 21528.</title>
        <authorList>
            <consortium name="US DOE Joint Genome Institute (JGI-PGF)"/>
            <person name="Lucas S."/>
            <person name="Copeland A."/>
            <person name="Lapidus A."/>
            <person name="Glavina del Rio T."/>
            <person name="Dalin E."/>
            <person name="Tice H."/>
            <person name="Bruce D."/>
            <person name="Goodwin L."/>
            <person name="Pitluck S."/>
            <person name="Peters L."/>
            <person name="Mikhailova N."/>
            <person name="Held B."/>
            <person name="Kyrpides N."/>
            <person name="Mavromatis K."/>
            <person name="Ivanova N."/>
            <person name="Markowitz V."/>
            <person name="Cheng J.-F."/>
            <person name="Hugenholtz P."/>
            <person name="Woyke T."/>
            <person name="Wu D."/>
            <person name="Gronow S."/>
            <person name="Wellnitz S."/>
            <person name="Brambilla E.-M."/>
            <person name="Klenk H.-P."/>
            <person name="Eisen J.A."/>
        </authorList>
    </citation>
    <scope>NUCLEOTIDE SEQUENCE [LARGE SCALE GENOMIC DNA]</scope>
    <source>
        <strain evidence="10 11">DSM 21528</strain>
    </source>
</reference>
<evidence type="ECO:0000313" key="11">
    <source>
        <dbReference type="Proteomes" id="UP000005737"/>
    </source>
</evidence>
<evidence type="ECO:0000259" key="8">
    <source>
        <dbReference type="Pfam" id="PF02687"/>
    </source>
</evidence>
<keyword evidence="3 7" id="KW-0812">Transmembrane</keyword>
<keyword evidence="2" id="KW-1003">Cell membrane</keyword>
<evidence type="ECO:0000256" key="5">
    <source>
        <dbReference type="ARBA" id="ARBA00023136"/>
    </source>
</evidence>
<evidence type="ECO:0000259" key="9">
    <source>
        <dbReference type="Pfam" id="PF12704"/>
    </source>
</evidence>
<evidence type="ECO:0008006" key="12">
    <source>
        <dbReference type="Google" id="ProtNLM"/>
    </source>
</evidence>
<gene>
    <name evidence="10" type="ORF">Lepil_2960</name>
</gene>
<feature type="transmembrane region" description="Helical" evidence="7">
    <location>
        <begin position="362"/>
        <end position="384"/>
    </location>
</feature>
<dbReference type="InterPro" id="IPR025857">
    <property type="entry name" value="MacB_PCD"/>
</dbReference>
<proteinExistence type="inferred from homology"/>
<dbReference type="PANTHER" id="PTHR30572">
    <property type="entry name" value="MEMBRANE COMPONENT OF TRANSPORTER-RELATED"/>
    <property type="match status" value="1"/>
</dbReference>
<comment type="similarity">
    <text evidence="6">Belongs to the ABC-4 integral membrane protein family.</text>
</comment>
<dbReference type="RefSeq" id="WP_002773665.1">
    <property type="nucleotide sequence ID" value="NZ_JH597773.1"/>
</dbReference>
<keyword evidence="4 7" id="KW-1133">Transmembrane helix</keyword>
<organism evidence="10 11">
    <name type="scientific">Leptonema illini DSM 21528</name>
    <dbReference type="NCBI Taxonomy" id="929563"/>
    <lineage>
        <taxon>Bacteria</taxon>
        <taxon>Pseudomonadati</taxon>
        <taxon>Spirochaetota</taxon>
        <taxon>Spirochaetia</taxon>
        <taxon>Leptospirales</taxon>
        <taxon>Leptospiraceae</taxon>
        <taxon>Leptonema</taxon>
    </lineage>
</organism>
<evidence type="ECO:0000256" key="3">
    <source>
        <dbReference type="ARBA" id="ARBA00022692"/>
    </source>
</evidence>
<evidence type="ECO:0000256" key="6">
    <source>
        <dbReference type="ARBA" id="ARBA00038076"/>
    </source>
</evidence>
<keyword evidence="5 7" id="KW-0472">Membrane</keyword>
<evidence type="ECO:0000256" key="2">
    <source>
        <dbReference type="ARBA" id="ARBA00022475"/>
    </source>
</evidence>
<dbReference type="Pfam" id="PF12704">
    <property type="entry name" value="MacB_PCD"/>
    <property type="match status" value="1"/>
</dbReference>
<dbReference type="InterPro" id="IPR003838">
    <property type="entry name" value="ABC3_permease_C"/>
</dbReference>
<accession>H2CE71</accession>
<evidence type="ECO:0000256" key="4">
    <source>
        <dbReference type="ARBA" id="ARBA00022989"/>
    </source>
</evidence>
<dbReference type="Pfam" id="PF02687">
    <property type="entry name" value="FtsX"/>
    <property type="match status" value="1"/>
</dbReference>
<dbReference type="InterPro" id="IPR050250">
    <property type="entry name" value="Macrolide_Exporter_MacB"/>
</dbReference>
<dbReference type="HOGENOM" id="CLU_000604_8_0_12"/>
<evidence type="ECO:0000256" key="7">
    <source>
        <dbReference type="SAM" id="Phobius"/>
    </source>
</evidence>
<feature type="domain" description="ABC3 transporter permease C-terminal" evidence="8">
    <location>
        <begin position="281"/>
        <end position="394"/>
    </location>
</feature>
<evidence type="ECO:0000256" key="1">
    <source>
        <dbReference type="ARBA" id="ARBA00004651"/>
    </source>
</evidence>
<dbReference type="PANTHER" id="PTHR30572:SF4">
    <property type="entry name" value="ABC TRANSPORTER PERMEASE YTRF"/>
    <property type="match status" value="1"/>
</dbReference>
<dbReference type="GO" id="GO:0022857">
    <property type="term" value="F:transmembrane transporter activity"/>
    <property type="evidence" value="ECO:0007669"/>
    <property type="project" value="TreeGrafter"/>
</dbReference>